<organism evidence="3 4">
    <name type="scientific">Rhodovibrio salinarum</name>
    <dbReference type="NCBI Taxonomy" id="1087"/>
    <lineage>
        <taxon>Bacteria</taxon>
        <taxon>Pseudomonadati</taxon>
        <taxon>Pseudomonadota</taxon>
        <taxon>Alphaproteobacteria</taxon>
        <taxon>Rhodospirillales</taxon>
        <taxon>Rhodovibrionaceae</taxon>
        <taxon>Rhodovibrio</taxon>
    </lineage>
</organism>
<name>A0A934QG74_9PROT</name>
<reference evidence="3" key="2">
    <citation type="journal article" date="2020" name="Microorganisms">
        <title>Osmotic Adaptation and Compatible Solute Biosynthesis of Phototrophic Bacteria as Revealed from Genome Analyses.</title>
        <authorList>
            <person name="Imhoff J.F."/>
            <person name="Rahn T."/>
            <person name="Kunzel S."/>
            <person name="Keller A."/>
            <person name="Neulinger S.C."/>
        </authorList>
    </citation>
    <scope>NUCLEOTIDE SEQUENCE</scope>
    <source>
        <strain evidence="3">DSM 9154</strain>
    </source>
</reference>
<accession>A0A934QG74</accession>
<gene>
    <name evidence="3" type="ORF">CKO21_02890</name>
</gene>
<keyword evidence="2" id="KW-1133">Transmembrane helix</keyword>
<dbReference type="RefSeq" id="WP_027288079.1">
    <property type="nucleotide sequence ID" value="NZ_NRRE01000011.1"/>
</dbReference>
<dbReference type="AlphaFoldDB" id="A0A934QG74"/>
<proteinExistence type="predicted"/>
<dbReference type="EMBL" id="NRRE01000011">
    <property type="protein sequence ID" value="MBK1696189.1"/>
    <property type="molecule type" value="Genomic_DNA"/>
</dbReference>
<feature type="transmembrane region" description="Helical" evidence="2">
    <location>
        <begin position="12"/>
        <end position="43"/>
    </location>
</feature>
<feature type="transmembrane region" description="Helical" evidence="2">
    <location>
        <begin position="49"/>
        <end position="74"/>
    </location>
</feature>
<evidence type="ECO:0000313" key="4">
    <source>
        <dbReference type="Proteomes" id="UP000778970"/>
    </source>
</evidence>
<feature type="compositionally biased region" description="Low complexity" evidence="1">
    <location>
        <begin position="87"/>
        <end position="96"/>
    </location>
</feature>
<protein>
    <recommendedName>
        <fullName evidence="5">Holin-X, holin superfamily III</fullName>
    </recommendedName>
</protein>
<comment type="caution">
    <text evidence="3">The sequence shown here is derived from an EMBL/GenBank/DDBJ whole genome shotgun (WGS) entry which is preliminary data.</text>
</comment>
<evidence type="ECO:0000256" key="1">
    <source>
        <dbReference type="SAM" id="MobiDB-lite"/>
    </source>
</evidence>
<reference evidence="3" key="1">
    <citation type="submission" date="2017-08" db="EMBL/GenBank/DDBJ databases">
        <authorList>
            <person name="Imhoff J.F."/>
            <person name="Rahn T."/>
            <person name="Kuenzel S."/>
            <person name="Neulinger S.C."/>
        </authorList>
    </citation>
    <scope>NUCLEOTIDE SEQUENCE</scope>
    <source>
        <strain evidence="3">DSM 9154</strain>
    </source>
</reference>
<evidence type="ECO:0000313" key="3">
    <source>
        <dbReference type="EMBL" id="MBK1696189.1"/>
    </source>
</evidence>
<keyword evidence="2" id="KW-0812">Transmembrane</keyword>
<feature type="region of interest" description="Disordered" evidence="1">
    <location>
        <begin position="76"/>
        <end position="99"/>
    </location>
</feature>
<keyword evidence="2" id="KW-0472">Membrane</keyword>
<evidence type="ECO:0000256" key="2">
    <source>
        <dbReference type="SAM" id="Phobius"/>
    </source>
</evidence>
<dbReference type="Proteomes" id="UP000778970">
    <property type="component" value="Unassembled WGS sequence"/>
</dbReference>
<evidence type="ECO:0008006" key="5">
    <source>
        <dbReference type="Google" id="ProtNLM"/>
    </source>
</evidence>
<sequence>MTSHGFADMLARVCTAIALLGLAGIVLVATLGGIAASIFLGLAELLHPAWAALGTAAAGLVFVAGCLLFARVVARSPARREPRRPESAPQDGVADNGDADAAEDDLARLQALAERVEPAARRNLGPLGLAAFALGVLLGRRPDLRRELIAALKERA</sequence>
<keyword evidence="4" id="KW-1185">Reference proteome</keyword>